<evidence type="ECO:0000313" key="3">
    <source>
        <dbReference type="Proteomes" id="UP001066276"/>
    </source>
</evidence>
<organism evidence="2 3">
    <name type="scientific">Pleurodeles waltl</name>
    <name type="common">Iberian ribbed newt</name>
    <dbReference type="NCBI Taxonomy" id="8319"/>
    <lineage>
        <taxon>Eukaryota</taxon>
        <taxon>Metazoa</taxon>
        <taxon>Chordata</taxon>
        <taxon>Craniata</taxon>
        <taxon>Vertebrata</taxon>
        <taxon>Euteleostomi</taxon>
        <taxon>Amphibia</taxon>
        <taxon>Batrachia</taxon>
        <taxon>Caudata</taxon>
        <taxon>Salamandroidea</taxon>
        <taxon>Salamandridae</taxon>
        <taxon>Pleurodelinae</taxon>
        <taxon>Pleurodeles</taxon>
    </lineage>
</organism>
<evidence type="ECO:0000313" key="2">
    <source>
        <dbReference type="EMBL" id="KAJ1140433.1"/>
    </source>
</evidence>
<feature type="region of interest" description="Disordered" evidence="1">
    <location>
        <begin position="1"/>
        <end position="85"/>
    </location>
</feature>
<dbReference type="AlphaFoldDB" id="A0AAV7QPL7"/>
<dbReference type="Proteomes" id="UP001066276">
    <property type="component" value="Chromosome 6"/>
</dbReference>
<feature type="compositionally biased region" description="Basic and acidic residues" evidence="1">
    <location>
        <begin position="1"/>
        <end position="14"/>
    </location>
</feature>
<keyword evidence="3" id="KW-1185">Reference proteome</keyword>
<protein>
    <submittedName>
        <fullName evidence="2">Uncharacterized protein</fullName>
    </submittedName>
</protein>
<dbReference type="EMBL" id="JANPWB010000010">
    <property type="protein sequence ID" value="KAJ1140433.1"/>
    <property type="molecule type" value="Genomic_DNA"/>
</dbReference>
<evidence type="ECO:0000256" key="1">
    <source>
        <dbReference type="SAM" id="MobiDB-lite"/>
    </source>
</evidence>
<comment type="caution">
    <text evidence="2">The sequence shown here is derived from an EMBL/GenBank/DDBJ whole genome shotgun (WGS) entry which is preliminary data.</text>
</comment>
<sequence length="85" mass="9146">MEIRASDAGTRDIVQEEDCDEPGGGKGGSQDTGRGSQTHRLHPGTGAAGPRGYQWHPTVAELSPRTGRRTKRRQRQESGHALGRA</sequence>
<gene>
    <name evidence="2" type="ORF">NDU88_006785</name>
</gene>
<accession>A0AAV7QPL7</accession>
<proteinExistence type="predicted"/>
<name>A0AAV7QPL7_PLEWA</name>
<reference evidence="2" key="1">
    <citation type="journal article" date="2022" name="bioRxiv">
        <title>Sequencing and chromosome-scale assembly of the giantPleurodeles waltlgenome.</title>
        <authorList>
            <person name="Brown T."/>
            <person name="Elewa A."/>
            <person name="Iarovenko S."/>
            <person name="Subramanian E."/>
            <person name="Araus A.J."/>
            <person name="Petzold A."/>
            <person name="Susuki M."/>
            <person name="Suzuki K.-i.T."/>
            <person name="Hayashi T."/>
            <person name="Toyoda A."/>
            <person name="Oliveira C."/>
            <person name="Osipova E."/>
            <person name="Leigh N.D."/>
            <person name="Simon A."/>
            <person name="Yun M.H."/>
        </authorList>
    </citation>
    <scope>NUCLEOTIDE SEQUENCE</scope>
    <source>
        <strain evidence="2">20211129_DDA</strain>
        <tissue evidence="2">Liver</tissue>
    </source>
</reference>